<dbReference type="SUPFAM" id="SSF57850">
    <property type="entry name" value="RING/U-box"/>
    <property type="match status" value="1"/>
</dbReference>
<dbReference type="Proteomes" id="UP001141552">
    <property type="component" value="Unassembled WGS sequence"/>
</dbReference>
<evidence type="ECO:0000256" key="8">
    <source>
        <dbReference type="ARBA" id="ARBA00022771"/>
    </source>
</evidence>
<evidence type="ECO:0000313" key="19">
    <source>
        <dbReference type="Proteomes" id="UP001141552"/>
    </source>
</evidence>
<dbReference type="InterPro" id="IPR001841">
    <property type="entry name" value="Znf_RING"/>
</dbReference>
<reference evidence="18" key="2">
    <citation type="journal article" date="2023" name="Plants (Basel)">
        <title>Annotation of the Turnera subulata (Passifloraceae) Draft Genome Reveals the S-Locus Evolved after the Divergence of Turneroideae from Passifloroideae in a Stepwise Manner.</title>
        <authorList>
            <person name="Henning P.M."/>
            <person name="Roalson E.H."/>
            <person name="Mir W."/>
            <person name="McCubbin A.G."/>
            <person name="Shore J.S."/>
        </authorList>
    </citation>
    <scope>NUCLEOTIDE SEQUENCE</scope>
    <source>
        <strain evidence="18">F60SS</strain>
    </source>
</reference>
<dbReference type="PROSITE" id="PS50089">
    <property type="entry name" value="ZF_RING_2"/>
    <property type="match status" value="1"/>
</dbReference>
<evidence type="ECO:0000256" key="5">
    <source>
        <dbReference type="ARBA" id="ARBA00022679"/>
    </source>
</evidence>
<keyword evidence="9" id="KW-0833">Ubl conjugation pathway</keyword>
<evidence type="ECO:0000313" key="18">
    <source>
        <dbReference type="EMBL" id="KAJ4850497.1"/>
    </source>
</evidence>
<keyword evidence="8 14" id="KW-0863">Zinc-finger</keyword>
<evidence type="ECO:0000256" key="11">
    <source>
        <dbReference type="ARBA" id="ARBA00022989"/>
    </source>
</evidence>
<evidence type="ECO:0000256" key="10">
    <source>
        <dbReference type="ARBA" id="ARBA00022833"/>
    </source>
</evidence>
<dbReference type="OrthoDB" id="8062037at2759"/>
<keyword evidence="10" id="KW-0862">Zinc</keyword>
<dbReference type="GO" id="GO:0061630">
    <property type="term" value="F:ubiquitin protein ligase activity"/>
    <property type="evidence" value="ECO:0007669"/>
    <property type="project" value="UniProtKB-EC"/>
</dbReference>
<reference evidence="18" key="1">
    <citation type="submission" date="2022-02" db="EMBL/GenBank/DDBJ databases">
        <authorList>
            <person name="Henning P.M."/>
            <person name="McCubbin A.G."/>
            <person name="Shore J.S."/>
        </authorList>
    </citation>
    <scope>NUCLEOTIDE SEQUENCE</scope>
    <source>
        <strain evidence="18">F60SS</strain>
        <tissue evidence="18">Leaves</tissue>
    </source>
</reference>
<evidence type="ECO:0000256" key="2">
    <source>
        <dbReference type="ARBA" id="ARBA00004167"/>
    </source>
</evidence>
<dbReference type="EMBL" id="JAKUCV010000311">
    <property type="protein sequence ID" value="KAJ4850497.1"/>
    <property type="molecule type" value="Genomic_DNA"/>
</dbReference>
<feature type="transmembrane region" description="Helical" evidence="16">
    <location>
        <begin position="12"/>
        <end position="30"/>
    </location>
</feature>
<dbReference type="PANTHER" id="PTHR14155">
    <property type="entry name" value="RING FINGER DOMAIN-CONTAINING"/>
    <property type="match status" value="1"/>
</dbReference>
<dbReference type="PANTHER" id="PTHR14155:SF505">
    <property type="entry name" value="RING-TYPE DOMAIN-CONTAINING PROTEIN"/>
    <property type="match status" value="1"/>
</dbReference>
<protein>
    <recommendedName>
        <fullName evidence="4">RING-type E3 ubiquitin transferase</fullName>
        <ecNumber evidence="4">2.3.2.27</ecNumber>
    </recommendedName>
</protein>
<dbReference type="InterPro" id="IPR053238">
    <property type="entry name" value="RING-H2_zinc_finger"/>
</dbReference>
<feature type="region of interest" description="Disordered" evidence="15">
    <location>
        <begin position="182"/>
        <end position="204"/>
    </location>
</feature>
<comment type="subcellular location">
    <subcellularLocation>
        <location evidence="2">Membrane</location>
        <topology evidence="2">Single-pass membrane protein</topology>
    </subcellularLocation>
</comment>
<comment type="catalytic activity">
    <reaction evidence="1">
        <text>S-ubiquitinyl-[E2 ubiquitin-conjugating enzyme]-L-cysteine + [acceptor protein]-L-lysine = [E2 ubiquitin-conjugating enzyme]-L-cysteine + N(6)-ubiquitinyl-[acceptor protein]-L-lysine.</text>
        <dbReference type="EC" id="2.3.2.27"/>
    </reaction>
</comment>
<evidence type="ECO:0000256" key="16">
    <source>
        <dbReference type="SAM" id="Phobius"/>
    </source>
</evidence>
<keyword evidence="7" id="KW-0479">Metal-binding</keyword>
<dbReference type="AlphaFoldDB" id="A0A9Q0GIH8"/>
<gene>
    <name evidence="18" type="ORF">Tsubulata_011959</name>
</gene>
<evidence type="ECO:0000256" key="6">
    <source>
        <dbReference type="ARBA" id="ARBA00022692"/>
    </source>
</evidence>
<dbReference type="GO" id="GO:0008270">
    <property type="term" value="F:zinc ion binding"/>
    <property type="evidence" value="ECO:0007669"/>
    <property type="project" value="UniProtKB-KW"/>
</dbReference>
<evidence type="ECO:0000256" key="14">
    <source>
        <dbReference type="PROSITE-ProRule" id="PRU00175"/>
    </source>
</evidence>
<keyword evidence="19" id="KW-1185">Reference proteome</keyword>
<evidence type="ECO:0000256" key="1">
    <source>
        <dbReference type="ARBA" id="ARBA00000900"/>
    </source>
</evidence>
<dbReference type="GO" id="GO:0016020">
    <property type="term" value="C:membrane"/>
    <property type="evidence" value="ECO:0007669"/>
    <property type="project" value="UniProtKB-SubCell"/>
</dbReference>
<organism evidence="18 19">
    <name type="scientific">Turnera subulata</name>
    <dbReference type="NCBI Taxonomy" id="218843"/>
    <lineage>
        <taxon>Eukaryota</taxon>
        <taxon>Viridiplantae</taxon>
        <taxon>Streptophyta</taxon>
        <taxon>Embryophyta</taxon>
        <taxon>Tracheophyta</taxon>
        <taxon>Spermatophyta</taxon>
        <taxon>Magnoliopsida</taxon>
        <taxon>eudicotyledons</taxon>
        <taxon>Gunneridae</taxon>
        <taxon>Pentapetalae</taxon>
        <taxon>rosids</taxon>
        <taxon>fabids</taxon>
        <taxon>Malpighiales</taxon>
        <taxon>Passifloraceae</taxon>
        <taxon>Turnera</taxon>
    </lineage>
</organism>
<dbReference type="CDD" id="cd16461">
    <property type="entry name" value="RING-H2_EL5-like"/>
    <property type="match status" value="1"/>
</dbReference>
<evidence type="ECO:0000256" key="13">
    <source>
        <dbReference type="ARBA" id="ARBA00024209"/>
    </source>
</evidence>
<evidence type="ECO:0000256" key="7">
    <source>
        <dbReference type="ARBA" id="ARBA00022723"/>
    </source>
</evidence>
<dbReference type="FunFam" id="3.30.40.10:FF:000187">
    <property type="entry name" value="E3 ubiquitin-protein ligase ATL6"/>
    <property type="match status" value="1"/>
</dbReference>
<comment type="caution">
    <text evidence="18">The sequence shown here is derived from an EMBL/GenBank/DDBJ whole genome shotgun (WGS) entry which is preliminary data.</text>
</comment>
<keyword evidence="12 16" id="KW-0472">Membrane</keyword>
<accession>A0A9Q0GIH8</accession>
<feature type="compositionally biased region" description="Pro residues" evidence="15">
    <location>
        <begin position="188"/>
        <end position="200"/>
    </location>
</feature>
<evidence type="ECO:0000256" key="4">
    <source>
        <dbReference type="ARBA" id="ARBA00012483"/>
    </source>
</evidence>
<comment type="pathway">
    <text evidence="3">Protein modification; protein ubiquitination.</text>
</comment>
<keyword evidence="11 16" id="KW-1133">Transmembrane helix</keyword>
<evidence type="ECO:0000256" key="12">
    <source>
        <dbReference type="ARBA" id="ARBA00023136"/>
    </source>
</evidence>
<name>A0A9Q0GIH8_9ROSI</name>
<keyword evidence="5" id="KW-0808">Transferase</keyword>
<dbReference type="InterPro" id="IPR013083">
    <property type="entry name" value="Znf_RING/FYVE/PHD"/>
</dbReference>
<comment type="similarity">
    <text evidence="13">Belongs to the RING-type zinc finger family. ATL subfamily.</text>
</comment>
<dbReference type="SMART" id="SM00184">
    <property type="entry name" value="RING"/>
    <property type="match status" value="1"/>
</dbReference>
<evidence type="ECO:0000256" key="3">
    <source>
        <dbReference type="ARBA" id="ARBA00004906"/>
    </source>
</evidence>
<feature type="domain" description="RING-type" evidence="17">
    <location>
        <begin position="133"/>
        <end position="175"/>
    </location>
</feature>
<evidence type="ECO:0000256" key="9">
    <source>
        <dbReference type="ARBA" id="ARBA00022786"/>
    </source>
</evidence>
<dbReference type="EC" id="2.3.2.27" evidence="4"/>
<keyword evidence="6 16" id="KW-0812">Transmembrane</keyword>
<proteinExistence type="inferred from homology"/>
<dbReference type="Gene3D" id="3.30.40.10">
    <property type="entry name" value="Zinc/RING finger domain, C3HC4 (zinc finger)"/>
    <property type="match status" value="1"/>
</dbReference>
<evidence type="ECO:0000256" key="15">
    <source>
        <dbReference type="SAM" id="MobiDB-lite"/>
    </source>
</evidence>
<feature type="transmembrane region" description="Helical" evidence="16">
    <location>
        <begin position="50"/>
        <end position="73"/>
    </location>
</feature>
<dbReference type="Pfam" id="PF13639">
    <property type="entry name" value="zf-RING_2"/>
    <property type="match status" value="1"/>
</dbReference>
<evidence type="ECO:0000259" key="17">
    <source>
        <dbReference type="PROSITE" id="PS50089"/>
    </source>
</evidence>
<sequence length="375" mass="40589">MRKIGMEKHEQIGILFWVWVGHVAGAATMAKAQPTSSQASQYGLYSRFDPAMEIVMVVLICAFFLVGIFSVFIRHCTESSSAGSARRRRLTSGLGWGSGGGGGGGGLAPSVIDTFPTFVYSAVKGIKMGGLECAVCLSEFGDEETLRLLPRCDHVFHPQCIDAWLSSHVTCPVCRANLSPKTTCSSPTPQPHQSTPPPTQQPTTEATQICININDGSLETTGVLQEQEQGSSSSRAVGLIKLQRSHSTGHSLTNSNHMEEEERYTLRLPEEYSRMKRTLSSNVVFPREDSSSKGYKNDVSAAWGFVSNYYKANRGTAASFINNVVSSTSNCKVDTEVADDHSSHGRRFLASVKRPLNCLSVNVISDGADKSCPPL</sequence>